<dbReference type="Gene3D" id="1.10.357.10">
    <property type="entry name" value="Tetracycline Repressor, domain 2"/>
    <property type="match status" value="1"/>
</dbReference>
<dbReference type="Pfam" id="PF00440">
    <property type="entry name" value="TetR_N"/>
    <property type="match status" value="1"/>
</dbReference>
<evidence type="ECO:0000313" key="6">
    <source>
        <dbReference type="EMBL" id="TKD03169.1"/>
    </source>
</evidence>
<dbReference type="InterPro" id="IPR009057">
    <property type="entry name" value="Homeodomain-like_sf"/>
</dbReference>
<evidence type="ECO:0000256" key="1">
    <source>
        <dbReference type="ARBA" id="ARBA00023015"/>
    </source>
</evidence>
<dbReference type="EMBL" id="SSMQ01000031">
    <property type="protein sequence ID" value="TKD03169.1"/>
    <property type="molecule type" value="Genomic_DNA"/>
</dbReference>
<dbReference type="OrthoDB" id="9793734at2"/>
<accession>A0A4U1J781</accession>
<dbReference type="AlphaFoldDB" id="A0A4U1J781"/>
<dbReference type="PROSITE" id="PS50977">
    <property type="entry name" value="HTH_TETR_2"/>
    <property type="match status" value="1"/>
</dbReference>
<evidence type="ECO:0000313" key="7">
    <source>
        <dbReference type="Proteomes" id="UP000309215"/>
    </source>
</evidence>
<keyword evidence="1" id="KW-0805">Transcription regulation</keyword>
<dbReference type="Proteomes" id="UP000309215">
    <property type="component" value="Unassembled WGS sequence"/>
</dbReference>
<protein>
    <submittedName>
        <fullName evidence="6">TetR/AcrR family transcriptional regulator</fullName>
    </submittedName>
</protein>
<evidence type="ECO:0000256" key="4">
    <source>
        <dbReference type="PROSITE-ProRule" id="PRU00335"/>
    </source>
</evidence>
<dbReference type="RefSeq" id="WP_136931966.1">
    <property type="nucleotide sequence ID" value="NZ_SSMQ01000031.1"/>
</dbReference>
<dbReference type="PANTHER" id="PTHR30055:SF234">
    <property type="entry name" value="HTH-TYPE TRANSCRIPTIONAL REGULATOR BETI"/>
    <property type="match status" value="1"/>
</dbReference>
<dbReference type="InterPro" id="IPR001647">
    <property type="entry name" value="HTH_TetR"/>
</dbReference>
<evidence type="ECO:0000256" key="3">
    <source>
        <dbReference type="ARBA" id="ARBA00023163"/>
    </source>
</evidence>
<keyword evidence="2 4" id="KW-0238">DNA-binding</keyword>
<organism evidence="6 7">
    <name type="scientific">Polyangium fumosum</name>
    <dbReference type="NCBI Taxonomy" id="889272"/>
    <lineage>
        <taxon>Bacteria</taxon>
        <taxon>Pseudomonadati</taxon>
        <taxon>Myxococcota</taxon>
        <taxon>Polyangia</taxon>
        <taxon>Polyangiales</taxon>
        <taxon>Polyangiaceae</taxon>
        <taxon>Polyangium</taxon>
    </lineage>
</organism>
<reference evidence="6 7" key="1">
    <citation type="submission" date="2019-04" db="EMBL/GenBank/DDBJ databases">
        <authorList>
            <person name="Li Y."/>
            <person name="Wang J."/>
        </authorList>
    </citation>
    <scope>NUCLEOTIDE SEQUENCE [LARGE SCALE GENOMIC DNA]</scope>
    <source>
        <strain evidence="6 7">DSM 14668</strain>
    </source>
</reference>
<keyword evidence="3" id="KW-0804">Transcription</keyword>
<feature type="domain" description="HTH tetR-type" evidence="5">
    <location>
        <begin position="20"/>
        <end position="80"/>
    </location>
</feature>
<dbReference type="SUPFAM" id="SSF46689">
    <property type="entry name" value="Homeodomain-like"/>
    <property type="match status" value="1"/>
</dbReference>
<keyword evidence="7" id="KW-1185">Reference proteome</keyword>
<dbReference type="GO" id="GO:0003700">
    <property type="term" value="F:DNA-binding transcription factor activity"/>
    <property type="evidence" value="ECO:0007669"/>
    <property type="project" value="TreeGrafter"/>
</dbReference>
<name>A0A4U1J781_9BACT</name>
<dbReference type="PRINTS" id="PR00455">
    <property type="entry name" value="HTHTETR"/>
</dbReference>
<comment type="caution">
    <text evidence="6">The sequence shown here is derived from an EMBL/GenBank/DDBJ whole genome shotgun (WGS) entry which is preliminary data.</text>
</comment>
<evidence type="ECO:0000259" key="5">
    <source>
        <dbReference type="PROSITE" id="PS50977"/>
    </source>
</evidence>
<evidence type="ECO:0000256" key="2">
    <source>
        <dbReference type="ARBA" id="ARBA00023125"/>
    </source>
</evidence>
<feature type="DNA-binding region" description="H-T-H motif" evidence="4">
    <location>
        <begin position="43"/>
        <end position="62"/>
    </location>
</feature>
<gene>
    <name evidence="6" type="ORF">E8A74_27015</name>
</gene>
<dbReference type="GO" id="GO:0000976">
    <property type="term" value="F:transcription cis-regulatory region binding"/>
    <property type="evidence" value="ECO:0007669"/>
    <property type="project" value="TreeGrafter"/>
</dbReference>
<sequence>MIGKVFDPKPRKWPRQGRSRATFDAILDATARILEERGYEGLTTNGVAERAGASIGTLYEYFPDRETLVALLVEREARRVLAALEASMASLHGLPLEAAMRIWLEAMFAELESRRALVAALLTGVPFVGLLPIATEFPARLVGIAAAGGSHRREEITLDGLPSVFFLMANMLRGAYLAMLLEPPAGLSRACLLDDLTVLVMRMLRPLQPATPPAADEGA</sequence>
<proteinExistence type="predicted"/>
<dbReference type="PANTHER" id="PTHR30055">
    <property type="entry name" value="HTH-TYPE TRANSCRIPTIONAL REGULATOR RUTR"/>
    <property type="match status" value="1"/>
</dbReference>
<dbReference type="InterPro" id="IPR050109">
    <property type="entry name" value="HTH-type_TetR-like_transc_reg"/>
</dbReference>